<feature type="transmembrane region" description="Helical" evidence="4">
    <location>
        <begin position="106"/>
        <end position="128"/>
    </location>
</feature>
<dbReference type="InterPro" id="IPR036857">
    <property type="entry name" value="Thyroglobulin_1_sf"/>
</dbReference>
<dbReference type="CDD" id="cd00191">
    <property type="entry name" value="TY"/>
    <property type="match status" value="1"/>
</dbReference>
<dbReference type="Gene3D" id="4.10.800.10">
    <property type="entry name" value="Thyroglobulin type-1"/>
    <property type="match status" value="1"/>
</dbReference>
<keyword evidence="4" id="KW-0472">Membrane</keyword>
<reference evidence="6" key="2">
    <citation type="submission" date="2025-08" db="UniProtKB">
        <authorList>
            <consortium name="Ensembl"/>
        </authorList>
    </citation>
    <scope>IDENTIFICATION</scope>
</reference>
<feature type="compositionally biased region" description="Pro residues" evidence="3">
    <location>
        <begin position="10"/>
        <end position="19"/>
    </location>
</feature>
<evidence type="ECO:0000256" key="2">
    <source>
        <dbReference type="PROSITE-ProRule" id="PRU00500"/>
    </source>
</evidence>
<feature type="domain" description="Thyroglobulin type-1" evidence="5">
    <location>
        <begin position="216"/>
        <end position="270"/>
    </location>
</feature>
<name>A0A8C9TFB7_SCLFO</name>
<dbReference type="GO" id="GO:0019882">
    <property type="term" value="P:antigen processing and presentation"/>
    <property type="evidence" value="ECO:0007669"/>
    <property type="project" value="InterPro"/>
</dbReference>
<evidence type="ECO:0000313" key="7">
    <source>
        <dbReference type="Proteomes" id="UP000694397"/>
    </source>
</evidence>
<evidence type="ECO:0000256" key="3">
    <source>
        <dbReference type="SAM" id="MobiDB-lite"/>
    </source>
</evidence>
<keyword evidence="4" id="KW-1133">Transmembrane helix</keyword>
<proteinExistence type="predicted"/>
<dbReference type="GeneTree" id="ENSGT00940000180773"/>
<dbReference type="PROSITE" id="PS51162">
    <property type="entry name" value="THYROGLOBULIN_1_2"/>
    <property type="match status" value="1"/>
</dbReference>
<dbReference type="OrthoDB" id="406800at2759"/>
<keyword evidence="7" id="KW-1185">Reference proteome</keyword>
<dbReference type="InterPro" id="IPR000716">
    <property type="entry name" value="Thyroglobulin_1"/>
</dbReference>
<reference evidence="6 7" key="1">
    <citation type="submission" date="2019-04" db="EMBL/GenBank/DDBJ databases">
        <authorList>
            <consortium name="Wellcome Sanger Institute Data Sharing"/>
        </authorList>
    </citation>
    <scope>NUCLEOTIDE SEQUENCE [LARGE SCALE GENOMIC DNA]</scope>
</reference>
<accession>A0A8C9TFB7</accession>
<dbReference type="SMART" id="SM00211">
    <property type="entry name" value="TY"/>
    <property type="match status" value="1"/>
</dbReference>
<keyword evidence="1" id="KW-1015">Disulfide bond</keyword>
<protein>
    <recommendedName>
        <fullName evidence="5">Thyroglobulin type-1 domain-containing protein</fullName>
    </recommendedName>
</protein>
<feature type="compositionally biased region" description="Low complexity" evidence="3">
    <location>
        <begin position="20"/>
        <end position="29"/>
    </location>
</feature>
<sequence>MSKKRREPDAPPTLGPPALPASASSHFSSFSDGLRGARCKASRAAVRTHTAGGPRRKEGHTHTGARAHTLHTLAQTERMYFEYQNRLNNLRVHPSDSAANKKAFKVAGFTVLACLLIAGQAISVYFVLNQRNKLGDLEQSFSKQLHHKPSGESTVSPSTLQLFLIILCSVPGPSSYEKVNVPINSMPMMMDDTIDQDDKKVWRLVVSITTCSLSVTTRCHGHRPQCDMDGNYLPMQCQNKYCWCVDENGIPIPGSKGVGVVQCAEAINNCF</sequence>
<evidence type="ECO:0000256" key="4">
    <source>
        <dbReference type="SAM" id="Phobius"/>
    </source>
</evidence>
<dbReference type="GO" id="GO:0016020">
    <property type="term" value="C:membrane"/>
    <property type="evidence" value="ECO:0007669"/>
    <property type="project" value="InterPro"/>
</dbReference>
<feature type="region of interest" description="Disordered" evidence="3">
    <location>
        <begin position="1"/>
        <end position="29"/>
    </location>
</feature>
<dbReference type="Pfam" id="PF09307">
    <property type="entry name" value="MHC2-interact"/>
    <property type="match status" value="1"/>
</dbReference>
<dbReference type="Ensembl" id="ENSSFOT00015061367.1">
    <property type="protein sequence ID" value="ENSSFOP00015051044.1"/>
    <property type="gene ID" value="ENSSFOG00015022187.2"/>
</dbReference>
<dbReference type="GO" id="GO:0006886">
    <property type="term" value="P:intracellular protein transport"/>
    <property type="evidence" value="ECO:0007669"/>
    <property type="project" value="InterPro"/>
</dbReference>
<dbReference type="GO" id="GO:0042289">
    <property type="term" value="F:MHC class II protein binding"/>
    <property type="evidence" value="ECO:0007669"/>
    <property type="project" value="InterPro"/>
</dbReference>
<reference evidence="6" key="3">
    <citation type="submission" date="2025-09" db="UniProtKB">
        <authorList>
            <consortium name="Ensembl"/>
        </authorList>
    </citation>
    <scope>IDENTIFICATION</scope>
</reference>
<dbReference type="InterPro" id="IPR015386">
    <property type="entry name" value="MHC_II-assoc_invar/CLIP_MHC-bd"/>
</dbReference>
<keyword evidence="4" id="KW-0812">Transmembrane</keyword>
<feature type="region of interest" description="Disordered" evidence="3">
    <location>
        <begin position="41"/>
        <end position="63"/>
    </location>
</feature>
<evidence type="ECO:0000256" key="1">
    <source>
        <dbReference type="ARBA" id="ARBA00023157"/>
    </source>
</evidence>
<evidence type="ECO:0000259" key="5">
    <source>
        <dbReference type="PROSITE" id="PS51162"/>
    </source>
</evidence>
<dbReference type="Pfam" id="PF00086">
    <property type="entry name" value="Thyroglobulin_1"/>
    <property type="match status" value="1"/>
</dbReference>
<dbReference type="Proteomes" id="UP000694397">
    <property type="component" value="Chromosome 4"/>
</dbReference>
<organism evidence="6 7">
    <name type="scientific">Scleropages formosus</name>
    <name type="common">Asian bonytongue</name>
    <name type="synonym">Osteoglossum formosum</name>
    <dbReference type="NCBI Taxonomy" id="113540"/>
    <lineage>
        <taxon>Eukaryota</taxon>
        <taxon>Metazoa</taxon>
        <taxon>Chordata</taxon>
        <taxon>Craniata</taxon>
        <taxon>Vertebrata</taxon>
        <taxon>Euteleostomi</taxon>
        <taxon>Actinopterygii</taxon>
        <taxon>Neopterygii</taxon>
        <taxon>Teleostei</taxon>
        <taxon>Osteoglossocephala</taxon>
        <taxon>Osteoglossomorpha</taxon>
        <taxon>Osteoglossiformes</taxon>
        <taxon>Osteoglossidae</taxon>
        <taxon>Scleropages</taxon>
    </lineage>
</organism>
<dbReference type="GO" id="GO:0006955">
    <property type="term" value="P:immune response"/>
    <property type="evidence" value="ECO:0007669"/>
    <property type="project" value="InterPro"/>
</dbReference>
<dbReference type="AlphaFoldDB" id="A0A8C9TFB7"/>
<evidence type="ECO:0000313" key="6">
    <source>
        <dbReference type="Ensembl" id="ENSSFOP00015051044.1"/>
    </source>
</evidence>
<comment type="caution">
    <text evidence="2">Lacks conserved residue(s) required for the propagation of feature annotation.</text>
</comment>
<dbReference type="SUPFAM" id="SSF57610">
    <property type="entry name" value="Thyroglobulin type-1 domain"/>
    <property type="match status" value="1"/>
</dbReference>